<gene>
    <name evidence="7" type="primary">tatC</name>
    <name evidence="9" type="ORF">CLV40_101227</name>
</gene>
<dbReference type="InterPro" id="IPR002033">
    <property type="entry name" value="TatC"/>
</dbReference>
<dbReference type="GO" id="GO:0043953">
    <property type="term" value="P:protein transport by the Tat complex"/>
    <property type="evidence" value="ECO:0007669"/>
    <property type="project" value="UniProtKB-UniRule"/>
</dbReference>
<keyword evidence="4 7" id="KW-1133">Transmembrane helix</keyword>
<dbReference type="OrthoDB" id="9777044at2"/>
<comment type="caution">
    <text evidence="9">The sequence shown here is derived from an EMBL/GenBank/DDBJ whole genome shotgun (WGS) entry which is preliminary data.</text>
</comment>
<dbReference type="Pfam" id="PF00902">
    <property type="entry name" value="TatC"/>
    <property type="match status" value="1"/>
</dbReference>
<dbReference type="NCBIfam" id="TIGR00945">
    <property type="entry name" value="tatC"/>
    <property type="match status" value="1"/>
</dbReference>
<feature type="transmembrane region" description="Helical" evidence="7">
    <location>
        <begin position="202"/>
        <end position="218"/>
    </location>
</feature>
<keyword evidence="5 7" id="KW-0811">Translocation</keyword>
<keyword evidence="7" id="KW-1003">Cell membrane</keyword>
<accession>A0A2S6H0T5</accession>
<feature type="transmembrane region" description="Helical" evidence="7">
    <location>
        <begin position="82"/>
        <end position="103"/>
    </location>
</feature>
<evidence type="ECO:0000256" key="7">
    <source>
        <dbReference type="HAMAP-Rule" id="MF_00902"/>
    </source>
</evidence>
<evidence type="ECO:0000256" key="2">
    <source>
        <dbReference type="ARBA" id="ARBA00022692"/>
    </source>
</evidence>
<feature type="transmembrane region" description="Helical" evidence="7">
    <location>
        <begin position="224"/>
        <end position="241"/>
    </location>
</feature>
<keyword evidence="7" id="KW-0813">Transport</keyword>
<feature type="compositionally biased region" description="Basic and acidic residues" evidence="8">
    <location>
        <begin position="291"/>
        <end position="309"/>
    </location>
</feature>
<dbReference type="RefSeq" id="WP_104476001.1">
    <property type="nucleotide sequence ID" value="NZ_CP154825.1"/>
</dbReference>
<dbReference type="PANTHER" id="PTHR30371">
    <property type="entry name" value="SEC-INDEPENDENT PROTEIN TRANSLOCASE PROTEIN TATC"/>
    <property type="match status" value="1"/>
</dbReference>
<comment type="subunit">
    <text evidence="7">The Tat system comprises two distinct complexes: a TatABC complex, containing multiple copies of TatA, TatB and TatC subunits, and a separate TatA complex, containing only TatA subunits. Substrates initially bind to the TatABC complex, which probably triggers association of the separate TatA complex to form the active translocon.</text>
</comment>
<comment type="subcellular location">
    <subcellularLocation>
        <location evidence="7">Cell membrane</location>
        <topology evidence="7">Multi-pass membrane protein</topology>
    </subcellularLocation>
    <subcellularLocation>
        <location evidence="1">Membrane</location>
        <topology evidence="1">Multi-pass membrane protein</topology>
    </subcellularLocation>
</comment>
<evidence type="ECO:0000256" key="3">
    <source>
        <dbReference type="ARBA" id="ARBA00022927"/>
    </source>
</evidence>
<evidence type="ECO:0000256" key="4">
    <source>
        <dbReference type="ARBA" id="ARBA00022989"/>
    </source>
</evidence>
<name>A0A2S6H0T5_9PSEU</name>
<dbReference type="AlphaFoldDB" id="A0A2S6H0T5"/>
<dbReference type="GO" id="GO:0033281">
    <property type="term" value="C:TAT protein transport complex"/>
    <property type="evidence" value="ECO:0007669"/>
    <property type="project" value="UniProtKB-UniRule"/>
</dbReference>
<dbReference type="GO" id="GO:0009977">
    <property type="term" value="F:proton motive force dependent protein transmembrane transporter activity"/>
    <property type="evidence" value="ECO:0007669"/>
    <property type="project" value="TreeGrafter"/>
</dbReference>
<dbReference type="HAMAP" id="MF_00902">
    <property type="entry name" value="TatC"/>
    <property type="match status" value="1"/>
</dbReference>
<evidence type="ECO:0000256" key="6">
    <source>
        <dbReference type="ARBA" id="ARBA00023136"/>
    </source>
</evidence>
<evidence type="ECO:0000313" key="10">
    <source>
        <dbReference type="Proteomes" id="UP000239203"/>
    </source>
</evidence>
<comment type="similarity">
    <text evidence="7">Belongs to the TatC family.</text>
</comment>
<feature type="transmembrane region" description="Helical" evidence="7">
    <location>
        <begin position="161"/>
        <end position="182"/>
    </location>
</feature>
<feature type="transmembrane region" description="Helical" evidence="7">
    <location>
        <begin position="115"/>
        <end position="141"/>
    </location>
</feature>
<reference evidence="9 10" key="1">
    <citation type="submission" date="2018-02" db="EMBL/GenBank/DDBJ databases">
        <title>Genomic Encyclopedia of Archaeal and Bacterial Type Strains, Phase II (KMG-II): from individual species to whole genera.</title>
        <authorList>
            <person name="Goeker M."/>
        </authorList>
    </citation>
    <scope>NUCLEOTIDE SEQUENCE [LARGE SCALE GENOMIC DNA]</scope>
    <source>
        <strain evidence="9 10">YU 961-1</strain>
    </source>
</reference>
<dbReference type="EMBL" id="PTIX01000001">
    <property type="protein sequence ID" value="PPK71041.1"/>
    <property type="molecule type" value="Genomic_DNA"/>
</dbReference>
<dbReference type="PANTHER" id="PTHR30371:SF0">
    <property type="entry name" value="SEC-INDEPENDENT PROTEIN TRANSLOCASE PROTEIN TATC, CHLOROPLASTIC-RELATED"/>
    <property type="match status" value="1"/>
</dbReference>
<protein>
    <recommendedName>
        <fullName evidence="7">Sec-independent protein translocase protein TatC</fullName>
    </recommendedName>
</protein>
<evidence type="ECO:0000256" key="5">
    <source>
        <dbReference type="ARBA" id="ARBA00023010"/>
    </source>
</evidence>
<dbReference type="GO" id="GO:0065002">
    <property type="term" value="P:intracellular protein transmembrane transport"/>
    <property type="evidence" value="ECO:0007669"/>
    <property type="project" value="TreeGrafter"/>
</dbReference>
<evidence type="ECO:0000256" key="8">
    <source>
        <dbReference type="SAM" id="MobiDB-lite"/>
    </source>
</evidence>
<feature type="region of interest" description="Disordered" evidence="8">
    <location>
        <begin position="251"/>
        <end position="309"/>
    </location>
</feature>
<dbReference type="Proteomes" id="UP000239203">
    <property type="component" value="Unassembled WGS sequence"/>
</dbReference>
<evidence type="ECO:0000256" key="1">
    <source>
        <dbReference type="ARBA" id="ARBA00004141"/>
    </source>
</evidence>
<proteinExistence type="inferred from homology"/>
<dbReference type="PRINTS" id="PR01840">
    <property type="entry name" value="TATCFAMILY"/>
</dbReference>
<organism evidence="9 10">
    <name type="scientific">Actinokineospora auranticolor</name>
    <dbReference type="NCBI Taxonomy" id="155976"/>
    <lineage>
        <taxon>Bacteria</taxon>
        <taxon>Bacillati</taxon>
        <taxon>Actinomycetota</taxon>
        <taxon>Actinomycetes</taxon>
        <taxon>Pseudonocardiales</taxon>
        <taxon>Pseudonocardiaceae</taxon>
        <taxon>Actinokineospora</taxon>
    </lineage>
</organism>
<keyword evidence="2 7" id="KW-0812">Transmembrane</keyword>
<keyword evidence="3 7" id="KW-0653">Protein transport</keyword>
<evidence type="ECO:0000313" key="9">
    <source>
        <dbReference type="EMBL" id="PPK71041.1"/>
    </source>
</evidence>
<keyword evidence="6 7" id="KW-0472">Membrane</keyword>
<keyword evidence="10" id="KW-1185">Reference proteome</keyword>
<feature type="transmembrane region" description="Helical" evidence="7">
    <location>
        <begin position="14"/>
        <end position="34"/>
    </location>
</feature>
<comment type="function">
    <text evidence="7">Part of the twin-arginine translocation (Tat) system that transports large folded proteins containing a characteristic twin-arginine motif in their signal peptide across membranes. Together with TatB, TatC is part of a receptor directly interacting with Tat signal peptides.</text>
</comment>
<sequence>MSLRDHLYELRNRLGWAALFIMLGSVFGFIWYAVPMGPVPSLGRILLDPYCALPPEVRFSPNGKCQLFQSQPFEAFMVNFKVGVAAGMVLTAPLWLYQVWAFITPGLYAKEKRFASTFVVCASLLFITGGVLAFFVIPQGLSVLVSFGGDTFITALSASSYISFVLVMLLIFGVSFEVPLLIVMLNRVGMLTYELLSKHRRGIIFGLFVFAAFATPGTDPVSMVALAVAMTVLVEFAIQLARVHDKRKARRELADDPSAGLSDDEATPMTFHTEPVERSPLPVDTVVGDSTPERPPADKPEKSGFDDVT</sequence>